<organism evidence="5">
    <name type="scientific">mine drainage metagenome</name>
    <dbReference type="NCBI Taxonomy" id="410659"/>
    <lineage>
        <taxon>unclassified sequences</taxon>
        <taxon>metagenomes</taxon>
        <taxon>ecological metagenomes</taxon>
    </lineage>
</organism>
<accession>A0A1J5SC67</accession>
<dbReference type="HAMAP" id="MF_00978">
    <property type="entry name" value="Bifunct_BirA"/>
    <property type="match status" value="1"/>
</dbReference>
<keyword evidence="2" id="KW-0547">Nucleotide-binding</keyword>
<evidence type="ECO:0000256" key="3">
    <source>
        <dbReference type="ARBA" id="ARBA00022840"/>
    </source>
</evidence>
<dbReference type="GO" id="GO:0006355">
    <property type="term" value="P:regulation of DNA-templated transcription"/>
    <property type="evidence" value="ECO:0007669"/>
    <property type="project" value="InterPro"/>
</dbReference>
<dbReference type="NCBIfam" id="TIGR00121">
    <property type="entry name" value="birA_ligase"/>
    <property type="match status" value="1"/>
</dbReference>
<sequence length="329" mass="34914">MSADTPRQLTFALLRRLADGEFHSGEVLARQFGVTRATVNNALRDAGSYGLTLYSVRGRGYRLARPLQWLDADAIRAGLGAERGAVHVETLDHAASSNALLLQRALQGAASGTVLAVEWQSAGRGRLGRTWHSGLGDTLTFSLLWRCESGLAALSGLSLAVGVAMMRALAELGVSGIGLKWPNDVILNEGKLAGVLIEAQGDMLGPSAVVIGVGLNLTVPELLRGRIDQAVSDLASLDMPVPERNLVLAVSLKNLASVLREFAKRGFASLRAEWESHHVFQMRPVKLTLPDGSLVTGTVMGVTDDGALRLATEQGEKIFHAGEVSLRGA</sequence>
<dbReference type="PROSITE" id="PS51733">
    <property type="entry name" value="BPL_LPL_CATALYTIC"/>
    <property type="match status" value="1"/>
</dbReference>
<keyword evidence="1 5" id="KW-0436">Ligase</keyword>
<comment type="caution">
    <text evidence="5">The sequence shown here is derived from an EMBL/GenBank/DDBJ whole genome shotgun (WGS) entry which is preliminary data.</text>
</comment>
<dbReference type="Pfam" id="PF02237">
    <property type="entry name" value="BPL_C"/>
    <property type="match status" value="1"/>
</dbReference>
<dbReference type="InterPro" id="IPR013196">
    <property type="entry name" value="HTH_11"/>
</dbReference>
<dbReference type="SUPFAM" id="SSF55681">
    <property type="entry name" value="Class II aaRS and biotin synthetases"/>
    <property type="match status" value="1"/>
</dbReference>
<dbReference type="PANTHER" id="PTHR12835">
    <property type="entry name" value="BIOTIN PROTEIN LIGASE"/>
    <property type="match status" value="1"/>
</dbReference>
<reference evidence="5" key="1">
    <citation type="submission" date="2016-10" db="EMBL/GenBank/DDBJ databases">
        <title>Sequence of Gallionella enrichment culture.</title>
        <authorList>
            <person name="Poehlein A."/>
            <person name="Muehling M."/>
            <person name="Daniel R."/>
        </authorList>
    </citation>
    <scope>NUCLEOTIDE SEQUENCE</scope>
</reference>
<dbReference type="Pfam" id="PF08279">
    <property type="entry name" value="HTH_11"/>
    <property type="match status" value="1"/>
</dbReference>
<dbReference type="InterPro" id="IPR045864">
    <property type="entry name" value="aa-tRNA-synth_II/BPL/LPL"/>
</dbReference>
<name>A0A1J5SC67_9ZZZZ</name>
<dbReference type="InterPro" id="IPR004408">
    <property type="entry name" value="Biotin_CoA_COase_ligase"/>
</dbReference>
<dbReference type="InterPro" id="IPR008988">
    <property type="entry name" value="Transcriptional_repressor_C"/>
</dbReference>
<protein>
    <submittedName>
        <fullName evidence="5">Bifunctional ligase/repressor BirA</fullName>
        <ecNumber evidence="5">6.3.4.15</ecNumber>
    </submittedName>
</protein>
<evidence type="ECO:0000256" key="2">
    <source>
        <dbReference type="ARBA" id="ARBA00022741"/>
    </source>
</evidence>
<dbReference type="InterPro" id="IPR004143">
    <property type="entry name" value="BPL_LPL_catalytic"/>
</dbReference>
<keyword evidence="3" id="KW-0067">ATP-binding</keyword>
<proteinExistence type="inferred from homology"/>
<dbReference type="SUPFAM" id="SSF50037">
    <property type="entry name" value="C-terminal domain of transcriptional repressors"/>
    <property type="match status" value="1"/>
</dbReference>
<dbReference type="Pfam" id="PF03099">
    <property type="entry name" value="BPL_LplA_LipB"/>
    <property type="match status" value="1"/>
</dbReference>
<evidence type="ECO:0000259" key="4">
    <source>
        <dbReference type="PROSITE" id="PS51733"/>
    </source>
</evidence>
<evidence type="ECO:0000313" key="5">
    <source>
        <dbReference type="EMBL" id="OIR05826.1"/>
    </source>
</evidence>
<dbReference type="Gene3D" id="2.30.30.100">
    <property type="match status" value="1"/>
</dbReference>
<dbReference type="GO" id="GO:0005524">
    <property type="term" value="F:ATP binding"/>
    <property type="evidence" value="ECO:0007669"/>
    <property type="project" value="UniProtKB-KW"/>
</dbReference>
<dbReference type="SUPFAM" id="SSF46785">
    <property type="entry name" value="Winged helix' DNA-binding domain"/>
    <property type="match status" value="1"/>
</dbReference>
<feature type="domain" description="BPL/LPL catalytic" evidence="4">
    <location>
        <begin position="82"/>
        <end position="263"/>
    </location>
</feature>
<dbReference type="PANTHER" id="PTHR12835:SF5">
    <property type="entry name" value="BIOTIN--PROTEIN LIGASE"/>
    <property type="match status" value="1"/>
</dbReference>
<dbReference type="CDD" id="cd16442">
    <property type="entry name" value="BPL"/>
    <property type="match status" value="1"/>
</dbReference>
<dbReference type="Gene3D" id="3.30.930.10">
    <property type="entry name" value="Bira Bifunctional Protein, Domain 2"/>
    <property type="match status" value="1"/>
</dbReference>
<dbReference type="GO" id="GO:0005737">
    <property type="term" value="C:cytoplasm"/>
    <property type="evidence" value="ECO:0007669"/>
    <property type="project" value="TreeGrafter"/>
</dbReference>
<dbReference type="EMBL" id="MLJW01000047">
    <property type="protein sequence ID" value="OIR05826.1"/>
    <property type="molecule type" value="Genomic_DNA"/>
</dbReference>
<dbReference type="EC" id="6.3.4.15" evidence="5"/>
<dbReference type="InterPro" id="IPR030855">
    <property type="entry name" value="Bifunct_BirA"/>
</dbReference>
<evidence type="ECO:0000256" key="1">
    <source>
        <dbReference type="ARBA" id="ARBA00022598"/>
    </source>
</evidence>
<dbReference type="InterPro" id="IPR036390">
    <property type="entry name" value="WH_DNA-bd_sf"/>
</dbReference>
<gene>
    <name evidence="5" type="primary">birA_6</name>
    <name evidence="5" type="ORF">GALL_119520</name>
</gene>
<dbReference type="InterPro" id="IPR003142">
    <property type="entry name" value="BPL_C"/>
</dbReference>
<dbReference type="GO" id="GO:0004077">
    <property type="term" value="F:biotin--[biotin carboxyl-carrier protein] ligase activity"/>
    <property type="evidence" value="ECO:0007669"/>
    <property type="project" value="UniProtKB-EC"/>
</dbReference>
<dbReference type="InterPro" id="IPR036388">
    <property type="entry name" value="WH-like_DNA-bd_sf"/>
</dbReference>
<dbReference type="Gene3D" id="1.10.10.10">
    <property type="entry name" value="Winged helix-like DNA-binding domain superfamily/Winged helix DNA-binding domain"/>
    <property type="match status" value="1"/>
</dbReference>
<dbReference type="AlphaFoldDB" id="A0A1J5SC67"/>